<name>A0A4P9UUA1_METBY</name>
<dbReference type="EMBL" id="CP035467">
    <property type="protein sequence ID" value="QCW84230.1"/>
    <property type="molecule type" value="Genomic_DNA"/>
</dbReference>
<evidence type="ECO:0000259" key="1">
    <source>
        <dbReference type="Pfam" id="PF12146"/>
    </source>
</evidence>
<proteinExistence type="predicted"/>
<protein>
    <submittedName>
        <fullName evidence="2">Alpha/beta hydrolase</fullName>
    </submittedName>
</protein>
<reference evidence="3" key="1">
    <citation type="journal article" date="2019" name="J. Bacteriol.">
        <title>A Mutagenic Screen Identifies a TonB-Dependent Receptor Required for the Lanthanide Metal Switch in the Type I Methanotroph 'Methylotuvimicrobium buryatense' 5GB1C.</title>
        <authorList>
            <person name="Groom J.D."/>
            <person name="Ford S.M."/>
            <person name="Pesesky M.W."/>
            <person name="Lidstrom M.E."/>
        </authorList>
    </citation>
    <scope>NUCLEOTIDE SEQUENCE [LARGE SCALE GENOMIC DNA]</scope>
    <source>
        <strain evidence="3">5GB1C</strain>
    </source>
</reference>
<dbReference type="PANTHER" id="PTHR43358">
    <property type="entry name" value="ALPHA/BETA-HYDROLASE"/>
    <property type="match status" value="1"/>
</dbReference>
<dbReference type="GO" id="GO:0016787">
    <property type="term" value="F:hydrolase activity"/>
    <property type="evidence" value="ECO:0007669"/>
    <property type="project" value="UniProtKB-KW"/>
</dbReference>
<dbReference type="Pfam" id="PF12146">
    <property type="entry name" value="Hydrolase_4"/>
    <property type="match status" value="1"/>
</dbReference>
<keyword evidence="2" id="KW-0378">Hydrolase</keyword>
<organism evidence="2 3">
    <name type="scientific">Methylotuvimicrobium buryatense</name>
    <name type="common">Methylomicrobium buryatense</name>
    <dbReference type="NCBI Taxonomy" id="95641"/>
    <lineage>
        <taxon>Bacteria</taxon>
        <taxon>Pseudomonadati</taxon>
        <taxon>Pseudomonadota</taxon>
        <taxon>Gammaproteobacteria</taxon>
        <taxon>Methylococcales</taxon>
        <taxon>Methylococcaceae</taxon>
        <taxon>Methylotuvimicrobium</taxon>
    </lineage>
</organism>
<accession>A0A4P9UUA1</accession>
<dbReference type="SUPFAM" id="SSF53474">
    <property type="entry name" value="alpha/beta-Hydrolases"/>
    <property type="match status" value="1"/>
</dbReference>
<dbReference type="InterPro" id="IPR022742">
    <property type="entry name" value="Hydrolase_4"/>
</dbReference>
<dbReference type="OrthoDB" id="9798884at2"/>
<dbReference type="KEGG" id="mbur:EQU24_19825"/>
<dbReference type="InterPro" id="IPR052920">
    <property type="entry name" value="DNA-binding_regulatory"/>
</dbReference>
<keyword evidence="3" id="KW-1185">Reference proteome</keyword>
<dbReference type="InterPro" id="IPR029058">
    <property type="entry name" value="AB_hydrolase_fold"/>
</dbReference>
<evidence type="ECO:0000313" key="2">
    <source>
        <dbReference type="EMBL" id="QCW84230.1"/>
    </source>
</evidence>
<dbReference type="STRING" id="675511.GCA_000341735_03472"/>
<dbReference type="Gene3D" id="3.40.50.1820">
    <property type="entry name" value="alpha/beta hydrolase"/>
    <property type="match status" value="1"/>
</dbReference>
<dbReference type="RefSeq" id="WP_017841892.1">
    <property type="nucleotide sequence ID" value="NZ_CP035467.1"/>
</dbReference>
<gene>
    <name evidence="2" type="ORF">EQU24_19825</name>
</gene>
<dbReference type="AlphaFoldDB" id="A0A4P9UUA1"/>
<dbReference type="Proteomes" id="UP000305881">
    <property type="component" value="Chromosome"/>
</dbReference>
<feature type="domain" description="Serine aminopeptidase S33" evidence="1">
    <location>
        <begin position="71"/>
        <end position="189"/>
    </location>
</feature>
<dbReference type="PANTHER" id="PTHR43358:SF4">
    <property type="entry name" value="ALPHA_BETA HYDROLASE FOLD-1 DOMAIN-CONTAINING PROTEIN"/>
    <property type="match status" value="1"/>
</dbReference>
<sequence length="292" mass="32218">MSRSNFWRYFIGASGLVLLALLVEAWQVGGALVAPAHRHIEAENLDFPVVEAMLDSESGASIATWYASSDDAKATIILLHPVRANRKAMLGRAKFFLDAGYAVVLIDFQAHGESLGRYITFGHLERHDVRAAVVYARKLNPGHRIGIVAISLGGAAALLASPLDVDALVLESVYTTIADAVDNRIAMRIGPLSHVLTPLLLWQLKPRLGVSPSDLRPIDHIAKSQAPVLIANGDLDRHTRITQARQLFDAANKPKRWVVFKGAAHNDLFEYNAKQYKDEVLAFLDRYLKTRQ</sequence>
<evidence type="ECO:0000313" key="3">
    <source>
        <dbReference type="Proteomes" id="UP000305881"/>
    </source>
</evidence>